<dbReference type="OrthoDB" id="5967843at2759"/>
<evidence type="ECO:0000259" key="2">
    <source>
        <dbReference type="Pfam" id="PF24883"/>
    </source>
</evidence>
<dbReference type="InterPro" id="IPR056884">
    <property type="entry name" value="NPHP3-like_N"/>
</dbReference>
<comment type="caution">
    <text evidence="3">The sequence shown here is derived from an EMBL/GenBank/DDBJ whole genome shotgun (WGS) entry which is preliminary data.</text>
</comment>
<feature type="domain" description="Nephrocystin 3-like N-terminal" evidence="2">
    <location>
        <begin position="84"/>
        <end position="204"/>
    </location>
</feature>
<dbReference type="PANTHER" id="PTHR10039">
    <property type="entry name" value="AMELOGENIN"/>
    <property type="match status" value="1"/>
</dbReference>
<evidence type="ECO:0000313" key="4">
    <source>
        <dbReference type="Proteomes" id="UP000290288"/>
    </source>
</evidence>
<accession>A0A4Q2D695</accession>
<dbReference type="SUPFAM" id="SSF52540">
    <property type="entry name" value="P-loop containing nucleoside triphosphate hydrolases"/>
    <property type="match status" value="1"/>
</dbReference>
<dbReference type="EMBL" id="SDEE01000852">
    <property type="protein sequence ID" value="RXW13695.1"/>
    <property type="molecule type" value="Genomic_DNA"/>
</dbReference>
<proteinExistence type="predicted"/>
<keyword evidence="1" id="KW-0677">Repeat</keyword>
<dbReference type="STRING" id="2316362.A0A4Q2D695"/>
<dbReference type="InterPro" id="IPR027417">
    <property type="entry name" value="P-loop_NTPase"/>
</dbReference>
<dbReference type="PANTHER" id="PTHR10039:SF14">
    <property type="entry name" value="NACHT DOMAIN-CONTAINING PROTEIN"/>
    <property type="match status" value="1"/>
</dbReference>
<keyword evidence="4" id="KW-1185">Reference proteome</keyword>
<gene>
    <name evidence="3" type="ORF">EST38_g12160</name>
</gene>
<reference evidence="3 4" key="1">
    <citation type="submission" date="2019-01" db="EMBL/GenBank/DDBJ databases">
        <title>Draft genome sequence of Psathyrella aberdarensis IHI B618.</title>
        <authorList>
            <person name="Buettner E."/>
            <person name="Kellner H."/>
        </authorList>
    </citation>
    <scope>NUCLEOTIDE SEQUENCE [LARGE SCALE GENOMIC DNA]</scope>
    <source>
        <strain evidence="3 4">IHI B618</strain>
    </source>
</reference>
<protein>
    <recommendedName>
        <fullName evidence="2">Nephrocystin 3-like N-terminal domain-containing protein</fullName>
    </recommendedName>
</protein>
<organism evidence="3 4">
    <name type="scientific">Candolleomyces aberdarensis</name>
    <dbReference type="NCBI Taxonomy" id="2316362"/>
    <lineage>
        <taxon>Eukaryota</taxon>
        <taxon>Fungi</taxon>
        <taxon>Dikarya</taxon>
        <taxon>Basidiomycota</taxon>
        <taxon>Agaricomycotina</taxon>
        <taxon>Agaricomycetes</taxon>
        <taxon>Agaricomycetidae</taxon>
        <taxon>Agaricales</taxon>
        <taxon>Agaricineae</taxon>
        <taxon>Psathyrellaceae</taxon>
        <taxon>Candolleomyces</taxon>
    </lineage>
</organism>
<name>A0A4Q2D695_9AGAR</name>
<evidence type="ECO:0000256" key="1">
    <source>
        <dbReference type="ARBA" id="ARBA00022737"/>
    </source>
</evidence>
<sequence length="424" mass="47001">MNSFLNDAHDFSIHKLKLNVINRAPSNGDPLNDLASHIAPGALHDSAERCDAPKCHPETRLAVQGEIYSSIVHDNPDPAQKMVKIQWVTGPAGTGKSAIMGSVADTCKQDGVLVITFFFASYASADRRRKTAFIPTLAYQLTQHLPALKGPVSQAIQNDPLLFKKNLHVQMEALILTPLRQVTVESKVPGVVLVDGVDECEAEQFFDSHASPVSPRAGESTERMKDQDQLEILQVLREAALDPAFPFRIVIASRPERVFREFFNNESHKSLFAPPLILDEKYNPNADILLFLQAKFSEIRRRYNLSPSWPSPEIIATLLDQASGQFIYAATIIRYITASRHGSPYTLLDQVLKVKPSSGTNSLPHLDAFYTHILQSSQKPTLAAKWLWILNGEIPGWGGIFFSTTSPPAFLVNLLLQTDNNNAE</sequence>
<dbReference type="Pfam" id="PF24883">
    <property type="entry name" value="NPHP3_N"/>
    <property type="match status" value="1"/>
</dbReference>
<dbReference type="AlphaFoldDB" id="A0A4Q2D695"/>
<dbReference type="Proteomes" id="UP000290288">
    <property type="component" value="Unassembled WGS sequence"/>
</dbReference>
<evidence type="ECO:0000313" key="3">
    <source>
        <dbReference type="EMBL" id="RXW13695.1"/>
    </source>
</evidence>